<dbReference type="Proteomes" id="UP000599312">
    <property type="component" value="Unassembled WGS sequence"/>
</dbReference>
<organism evidence="1 2">
    <name type="scientific">Microvirga alba</name>
    <dbReference type="NCBI Taxonomy" id="2791025"/>
    <lineage>
        <taxon>Bacteria</taxon>
        <taxon>Pseudomonadati</taxon>
        <taxon>Pseudomonadota</taxon>
        <taxon>Alphaproteobacteria</taxon>
        <taxon>Hyphomicrobiales</taxon>
        <taxon>Methylobacteriaceae</taxon>
        <taxon>Microvirga</taxon>
    </lineage>
</organism>
<comment type="caution">
    <text evidence="1">The sequence shown here is derived from an EMBL/GenBank/DDBJ whole genome shotgun (WGS) entry which is preliminary data.</text>
</comment>
<dbReference type="AlphaFoldDB" id="A0A931BNA4"/>
<name>A0A931BNA4_9HYPH</name>
<dbReference type="RefSeq" id="WP_196271973.1">
    <property type="nucleotide sequence ID" value="NZ_JADQDO010000005.1"/>
</dbReference>
<sequence length="45" mass="4695">MREIKRALAAVADSGLADKDIDSAAVFLLIILHAMAASRAKGGEQ</sequence>
<keyword evidence="2" id="KW-1185">Reference proteome</keyword>
<accession>A0A931BNA4</accession>
<evidence type="ECO:0000313" key="1">
    <source>
        <dbReference type="EMBL" id="MBF9233966.1"/>
    </source>
</evidence>
<proteinExistence type="predicted"/>
<gene>
    <name evidence="1" type="ORF">I2H38_11310</name>
</gene>
<dbReference type="EMBL" id="JADQDO010000005">
    <property type="protein sequence ID" value="MBF9233966.1"/>
    <property type="molecule type" value="Genomic_DNA"/>
</dbReference>
<protein>
    <submittedName>
        <fullName evidence="1">Uncharacterized protein</fullName>
    </submittedName>
</protein>
<reference evidence="1" key="1">
    <citation type="submission" date="2020-11" db="EMBL/GenBank/DDBJ databases">
        <authorList>
            <person name="Kim M.K."/>
        </authorList>
    </citation>
    <scope>NUCLEOTIDE SEQUENCE</scope>
    <source>
        <strain evidence="1">BT350</strain>
    </source>
</reference>
<evidence type="ECO:0000313" key="2">
    <source>
        <dbReference type="Proteomes" id="UP000599312"/>
    </source>
</evidence>